<feature type="compositionally biased region" description="Low complexity" evidence="8">
    <location>
        <begin position="472"/>
        <end position="483"/>
    </location>
</feature>
<dbReference type="GO" id="GO:0005829">
    <property type="term" value="C:cytosol"/>
    <property type="evidence" value="ECO:0007669"/>
    <property type="project" value="TreeGrafter"/>
</dbReference>
<dbReference type="Pfam" id="PF00575">
    <property type="entry name" value="S1"/>
    <property type="match status" value="1"/>
</dbReference>
<dbReference type="GO" id="GO:0003723">
    <property type="term" value="F:RNA binding"/>
    <property type="evidence" value="ECO:0007669"/>
    <property type="project" value="UniProtKB-UniRule"/>
</dbReference>
<keyword evidence="1 7" id="KW-0806">Transcription termination</keyword>
<dbReference type="InterPro" id="IPR030842">
    <property type="entry name" value="TF_NusA_bacterial"/>
</dbReference>
<evidence type="ECO:0000256" key="2">
    <source>
        <dbReference type="ARBA" id="ARBA00022490"/>
    </source>
</evidence>
<dbReference type="Pfam" id="PF26594">
    <property type="entry name" value="KH_NusA_2nd"/>
    <property type="match status" value="1"/>
</dbReference>
<reference evidence="10 11" key="1">
    <citation type="submission" date="2016-11" db="EMBL/GenBank/DDBJ databases">
        <authorList>
            <person name="Jaros S."/>
            <person name="Januszkiewicz K."/>
            <person name="Wedrychowicz H."/>
        </authorList>
    </citation>
    <scope>NUCLEOTIDE SEQUENCE [LARGE SCALE GENOMIC DNA]</scope>
    <source>
        <strain evidence="10 11">DSM 9705</strain>
    </source>
</reference>
<dbReference type="NCBIfam" id="TIGR01953">
    <property type="entry name" value="NusA"/>
    <property type="match status" value="1"/>
</dbReference>
<sequence>MVSDLKRIIDQISRDRGFDRRLLVEAIEEAVASAARKKYGSRRDIEVHYNEELGEVEVFQFRSVVEVAEDDQTEISFEAAKVLDPEVQLGDELGEKMENITELGRIAAQSAKQVIIHRMKDAERDVIYDMFKDRQGEVVSGIVQRFERGNMVVNLGRTDAILPKEHQIPKRSFKQGDRIRAYLLEVRQNSRDSQLILSRTADEFLEKLFQLEVPEIAEGIVKIMGVSREPGFRAKIAVSSSESDVDPVGACVGMKGSRVQNVVQELQGERIDIVTWSPDPAKYVYNALAPAHVSMVMVDEDANSLLVVVPNDQLSLAIGRQGQNVRLASKLMGWRIDVKSEQRWANLEDEGYQSLLQVPGIDENLADQLLAKEIKSVVDLARASAETLTIIRAIDEEYAAQLIDAAANLAGEEALAEAAEQEEKELAAAALREKAQAADRQSQAGDGPLPDATGGVEAEDTADEAGTEDAIDAVAGEDAAGEGAAEDTADEAGTEDAADEADEQEEQSPAAKPE</sequence>
<dbReference type="InterPro" id="IPR058582">
    <property type="entry name" value="KH_NusA_2nd"/>
</dbReference>
<dbReference type="FunFam" id="3.30.300.20:FF:000005">
    <property type="entry name" value="Transcription termination/antitermination protein NusA"/>
    <property type="match status" value="1"/>
</dbReference>
<evidence type="ECO:0000256" key="5">
    <source>
        <dbReference type="ARBA" id="ARBA00023015"/>
    </source>
</evidence>
<dbReference type="InterPro" id="IPR004087">
    <property type="entry name" value="KH_dom"/>
</dbReference>
<accession>A0A1M5T1G2</accession>
<dbReference type="GO" id="GO:0003700">
    <property type="term" value="F:DNA-binding transcription factor activity"/>
    <property type="evidence" value="ECO:0007669"/>
    <property type="project" value="InterPro"/>
</dbReference>
<dbReference type="EMBL" id="FQXS01000002">
    <property type="protein sequence ID" value="SHH44611.1"/>
    <property type="molecule type" value="Genomic_DNA"/>
</dbReference>
<dbReference type="OrthoDB" id="9807233at2"/>
<keyword evidence="4 7" id="KW-0694">RNA-binding</keyword>
<dbReference type="FunFam" id="2.40.50.140:FF:000058">
    <property type="entry name" value="Transcription termination/antitermination protein NusA"/>
    <property type="match status" value="1"/>
</dbReference>
<dbReference type="FunFam" id="3.30.300.20:FF:000002">
    <property type="entry name" value="Transcription termination/antitermination protein NusA"/>
    <property type="match status" value="1"/>
</dbReference>
<dbReference type="SUPFAM" id="SSF69705">
    <property type="entry name" value="Transcription factor NusA, N-terminal domain"/>
    <property type="match status" value="1"/>
</dbReference>
<feature type="region of interest" description="Disordered" evidence="8">
    <location>
        <begin position="430"/>
        <end position="514"/>
    </location>
</feature>
<dbReference type="Pfam" id="PF08529">
    <property type="entry name" value="NusA_N"/>
    <property type="match status" value="1"/>
</dbReference>
<dbReference type="Gene3D" id="1.10.150.20">
    <property type="entry name" value="5' to 3' exonuclease, C-terminal subdomain"/>
    <property type="match status" value="1"/>
</dbReference>
<dbReference type="PANTHER" id="PTHR22648">
    <property type="entry name" value="TRANSCRIPTION TERMINATION FACTOR NUSA"/>
    <property type="match status" value="1"/>
</dbReference>
<dbReference type="PROSITE" id="PS50126">
    <property type="entry name" value="S1"/>
    <property type="match status" value="1"/>
</dbReference>
<evidence type="ECO:0000256" key="8">
    <source>
        <dbReference type="SAM" id="MobiDB-lite"/>
    </source>
</evidence>
<dbReference type="InterPro" id="IPR013735">
    <property type="entry name" value="TF_NusA_N"/>
</dbReference>
<evidence type="ECO:0000313" key="10">
    <source>
        <dbReference type="EMBL" id="SHH44611.1"/>
    </source>
</evidence>
<dbReference type="CDD" id="cd04455">
    <property type="entry name" value="S1_NusA"/>
    <property type="match status" value="1"/>
</dbReference>
<comment type="function">
    <text evidence="7">Participates in both transcription termination and antitermination.</text>
</comment>
<dbReference type="Pfam" id="PF13184">
    <property type="entry name" value="KH_NusA_1st"/>
    <property type="match status" value="1"/>
</dbReference>
<dbReference type="GO" id="GO:0031564">
    <property type="term" value="P:transcription antitermination"/>
    <property type="evidence" value="ECO:0007669"/>
    <property type="project" value="UniProtKB-UniRule"/>
</dbReference>
<evidence type="ECO:0000256" key="4">
    <source>
        <dbReference type="ARBA" id="ARBA00022884"/>
    </source>
</evidence>
<keyword evidence="2 7" id="KW-0963">Cytoplasm</keyword>
<feature type="compositionally biased region" description="Acidic residues" evidence="8">
    <location>
        <begin position="457"/>
        <end position="471"/>
    </location>
</feature>
<dbReference type="InterPro" id="IPR025249">
    <property type="entry name" value="TF_NusA_KH_1st"/>
</dbReference>
<proteinExistence type="inferred from homology"/>
<dbReference type="CDD" id="cd22529">
    <property type="entry name" value="KH-II_NusA_rpt2"/>
    <property type="match status" value="1"/>
</dbReference>
<dbReference type="SMART" id="SM00316">
    <property type="entry name" value="S1"/>
    <property type="match status" value="1"/>
</dbReference>
<name>A0A1M5T1G2_9BACT</name>
<dbReference type="PROSITE" id="PS50084">
    <property type="entry name" value="KH_TYPE_1"/>
    <property type="match status" value="1"/>
</dbReference>
<evidence type="ECO:0000256" key="3">
    <source>
        <dbReference type="ARBA" id="ARBA00022814"/>
    </source>
</evidence>
<dbReference type="AlphaFoldDB" id="A0A1M5T1G2"/>
<dbReference type="Gene3D" id="2.40.50.140">
    <property type="entry name" value="Nucleic acid-binding proteins"/>
    <property type="match status" value="1"/>
</dbReference>
<comment type="similarity">
    <text evidence="7">Belongs to the NusA family.</text>
</comment>
<dbReference type="InterPro" id="IPR036555">
    <property type="entry name" value="NusA_N_sf"/>
</dbReference>
<evidence type="ECO:0000256" key="6">
    <source>
        <dbReference type="ARBA" id="ARBA00023163"/>
    </source>
</evidence>
<evidence type="ECO:0000256" key="1">
    <source>
        <dbReference type="ARBA" id="ARBA00022472"/>
    </source>
</evidence>
<dbReference type="InterPro" id="IPR012340">
    <property type="entry name" value="NA-bd_OB-fold"/>
</dbReference>
<dbReference type="RefSeq" id="WP_073373290.1">
    <property type="nucleotide sequence ID" value="NZ_FQXS01000002.1"/>
</dbReference>
<dbReference type="Pfam" id="PF14520">
    <property type="entry name" value="HHH_5"/>
    <property type="match status" value="1"/>
</dbReference>
<evidence type="ECO:0000313" key="11">
    <source>
        <dbReference type="Proteomes" id="UP000184139"/>
    </source>
</evidence>
<dbReference type="HAMAP" id="MF_00945_B">
    <property type="entry name" value="NusA_B"/>
    <property type="match status" value="1"/>
</dbReference>
<keyword evidence="11" id="KW-1185">Reference proteome</keyword>
<dbReference type="InterPro" id="IPR015946">
    <property type="entry name" value="KH_dom-like_a/b"/>
</dbReference>
<dbReference type="Gene3D" id="3.30.1480.10">
    <property type="entry name" value="NusA, N-terminal domain"/>
    <property type="match status" value="1"/>
</dbReference>
<dbReference type="STRING" id="1121409.SAMN02745124_00551"/>
<dbReference type="Gene3D" id="3.30.300.20">
    <property type="match status" value="2"/>
</dbReference>
<dbReference type="SMART" id="SM00322">
    <property type="entry name" value="KH"/>
    <property type="match status" value="2"/>
</dbReference>
<evidence type="ECO:0000259" key="9">
    <source>
        <dbReference type="PROSITE" id="PS50126"/>
    </source>
</evidence>
<protein>
    <recommendedName>
        <fullName evidence="7">Transcription termination/antitermination protein NusA</fullName>
    </recommendedName>
</protein>
<dbReference type="Proteomes" id="UP000184139">
    <property type="component" value="Unassembled WGS sequence"/>
</dbReference>
<dbReference type="InterPro" id="IPR010995">
    <property type="entry name" value="DNA_repair_Rad51/TF_NusA_a-hlx"/>
</dbReference>
<feature type="domain" description="S1 motif" evidence="9">
    <location>
        <begin position="136"/>
        <end position="200"/>
    </location>
</feature>
<dbReference type="PANTHER" id="PTHR22648:SF0">
    <property type="entry name" value="TRANSCRIPTION TERMINATION_ANTITERMINATION PROTEIN NUSA"/>
    <property type="match status" value="1"/>
</dbReference>
<dbReference type="SUPFAM" id="SSF47794">
    <property type="entry name" value="Rad51 N-terminal domain-like"/>
    <property type="match status" value="1"/>
</dbReference>
<dbReference type="SUPFAM" id="SSF50249">
    <property type="entry name" value="Nucleic acid-binding proteins"/>
    <property type="match status" value="1"/>
</dbReference>
<dbReference type="SUPFAM" id="SSF54814">
    <property type="entry name" value="Prokaryotic type KH domain (KH-domain type II)"/>
    <property type="match status" value="2"/>
</dbReference>
<organism evidence="10 11">
    <name type="scientific">Desulfofustis glycolicus DSM 9705</name>
    <dbReference type="NCBI Taxonomy" id="1121409"/>
    <lineage>
        <taxon>Bacteria</taxon>
        <taxon>Pseudomonadati</taxon>
        <taxon>Thermodesulfobacteriota</taxon>
        <taxon>Desulfobulbia</taxon>
        <taxon>Desulfobulbales</taxon>
        <taxon>Desulfocapsaceae</taxon>
        <taxon>Desulfofustis</taxon>
    </lineage>
</organism>
<dbReference type="CDD" id="cd02134">
    <property type="entry name" value="KH-II_NusA_rpt1"/>
    <property type="match status" value="1"/>
</dbReference>
<keyword evidence="6 7" id="KW-0804">Transcription</keyword>
<comment type="subcellular location">
    <subcellularLocation>
        <location evidence="7">Cytoplasm</location>
    </subcellularLocation>
</comment>
<dbReference type="InterPro" id="IPR009019">
    <property type="entry name" value="KH_sf_prok-type"/>
</dbReference>
<feature type="compositionally biased region" description="Acidic residues" evidence="8">
    <location>
        <begin position="484"/>
        <end position="506"/>
    </location>
</feature>
<dbReference type="GO" id="GO:0000166">
    <property type="term" value="F:nucleotide binding"/>
    <property type="evidence" value="ECO:0007669"/>
    <property type="project" value="InterPro"/>
</dbReference>
<gene>
    <name evidence="7" type="primary">nusA</name>
    <name evidence="10" type="ORF">SAMN02745124_00551</name>
</gene>
<evidence type="ECO:0000256" key="7">
    <source>
        <dbReference type="HAMAP-Rule" id="MF_00945"/>
    </source>
</evidence>
<dbReference type="InterPro" id="IPR010213">
    <property type="entry name" value="TF_NusA"/>
</dbReference>
<keyword evidence="5 7" id="KW-0805">Transcription regulation</keyword>
<comment type="subunit">
    <text evidence="7">Monomer. Binds directly to the core enzyme of the DNA-dependent RNA polymerase and to nascent RNA.</text>
</comment>
<keyword evidence="3 7" id="KW-0889">Transcription antitermination</keyword>
<dbReference type="GO" id="GO:0006353">
    <property type="term" value="P:DNA-templated transcription termination"/>
    <property type="evidence" value="ECO:0007669"/>
    <property type="project" value="UniProtKB-UniRule"/>
</dbReference>
<dbReference type="InterPro" id="IPR003029">
    <property type="entry name" value="S1_domain"/>
</dbReference>